<protein>
    <submittedName>
        <fullName evidence="2">Uncharacterized protein</fullName>
    </submittedName>
</protein>
<reference evidence="2 3" key="1">
    <citation type="journal article" date="2018" name="Front. Microbiol.">
        <title>Pseudomonas orientalis F9: A Potent Antagonist against Phytopathogens with Phytotoxic Effect in the Apple Flower.</title>
        <authorList>
            <person name="Zengerer V."/>
            <person name="Schmid M."/>
            <person name="Bieri M."/>
            <person name="Muller D.C."/>
            <person name="Remus-Emsermann M.N.P."/>
            <person name="Ahrens C.H."/>
            <person name="Pelludat C."/>
        </authorList>
    </citation>
    <scope>NUCLEOTIDE SEQUENCE [LARGE SCALE GENOMIC DNA]</scope>
    <source>
        <strain evidence="2 3">F9</strain>
    </source>
</reference>
<dbReference type="KEGG" id="poi:BOP93_25440"/>
<keyword evidence="1" id="KW-0812">Transmembrane</keyword>
<evidence type="ECO:0000256" key="1">
    <source>
        <dbReference type="SAM" id="Phobius"/>
    </source>
</evidence>
<keyword evidence="1" id="KW-1133">Transmembrane helix</keyword>
<evidence type="ECO:0000313" key="3">
    <source>
        <dbReference type="Proteomes" id="UP000239888"/>
    </source>
</evidence>
<feature type="transmembrane region" description="Helical" evidence="1">
    <location>
        <begin position="79"/>
        <end position="100"/>
    </location>
</feature>
<organism evidence="2 3">
    <name type="scientific">Pseudomonas orientalis</name>
    <dbReference type="NCBI Taxonomy" id="76758"/>
    <lineage>
        <taxon>Bacteria</taxon>
        <taxon>Pseudomonadati</taxon>
        <taxon>Pseudomonadota</taxon>
        <taxon>Gammaproteobacteria</taxon>
        <taxon>Pseudomonadales</taxon>
        <taxon>Pseudomonadaceae</taxon>
        <taxon>Pseudomonas</taxon>
    </lineage>
</organism>
<dbReference type="Proteomes" id="UP000239888">
    <property type="component" value="Chromosome"/>
</dbReference>
<dbReference type="AlphaFoldDB" id="A0A2L0S3B9"/>
<keyword evidence="1" id="KW-0472">Membrane</keyword>
<gene>
    <name evidence="2" type="ORF">BOP93_25440</name>
</gene>
<feature type="transmembrane region" description="Helical" evidence="1">
    <location>
        <begin position="54"/>
        <end position="72"/>
    </location>
</feature>
<sequence>MVNGKYISNDGYLHDTYAEAFAANLRLAERKKRYGKISNPWNAADLLDENDISFITYTLGTIWLLALCVLGYNYQWWRFIGVAFLFIPILLLEILVQRIPKTFRKILFLVSTIAILLLVLYMRLK</sequence>
<dbReference type="EMBL" id="CP018049">
    <property type="protein sequence ID" value="AUZ48803.1"/>
    <property type="molecule type" value="Genomic_DNA"/>
</dbReference>
<accession>A0A2L0S3B9</accession>
<feature type="transmembrane region" description="Helical" evidence="1">
    <location>
        <begin position="106"/>
        <end position="124"/>
    </location>
</feature>
<proteinExistence type="predicted"/>
<name>A0A2L0S3B9_9PSED</name>
<evidence type="ECO:0000313" key="2">
    <source>
        <dbReference type="EMBL" id="AUZ48803.1"/>
    </source>
</evidence>